<dbReference type="GeneTree" id="ENSGT00390000011517"/>
<dbReference type="InterPro" id="IPR056862">
    <property type="entry name" value="VWA7_N"/>
</dbReference>
<accession>H2UK31</accession>
<evidence type="ECO:0000256" key="4">
    <source>
        <dbReference type="ARBA" id="ARBA00023180"/>
    </source>
</evidence>
<evidence type="ECO:0000256" key="6">
    <source>
        <dbReference type="SAM" id="Phobius"/>
    </source>
</evidence>
<dbReference type="Proteomes" id="UP000005226">
    <property type="component" value="Chromosome 17"/>
</dbReference>
<evidence type="ECO:0000313" key="10">
    <source>
        <dbReference type="Ensembl" id="ENSTRUP00000037302.3"/>
    </source>
</evidence>
<feature type="region of interest" description="Disordered" evidence="5">
    <location>
        <begin position="564"/>
        <end position="585"/>
    </location>
</feature>
<dbReference type="InterPro" id="IPR052577">
    <property type="entry name" value="VWA7"/>
</dbReference>
<feature type="domain" description="VWA7 N-terminal" evidence="9">
    <location>
        <begin position="100"/>
        <end position="326"/>
    </location>
</feature>
<organism evidence="10 11">
    <name type="scientific">Takifugu rubripes</name>
    <name type="common">Japanese pufferfish</name>
    <name type="synonym">Fugu rubripes</name>
    <dbReference type="NCBI Taxonomy" id="31033"/>
    <lineage>
        <taxon>Eukaryota</taxon>
        <taxon>Metazoa</taxon>
        <taxon>Chordata</taxon>
        <taxon>Craniata</taxon>
        <taxon>Vertebrata</taxon>
        <taxon>Euteleostomi</taxon>
        <taxon>Actinopterygii</taxon>
        <taxon>Neopterygii</taxon>
        <taxon>Teleostei</taxon>
        <taxon>Neoteleostei</taxon>
        <taxon>Acanthomorphata</taxon>
        <taxon>Eupercaria</taxon>
        <taxon>Tetraodontiformes</taxon>
        <taxon>Tetradontoidea</taxon>
        <taxon>Tetraodontidae</taxon>
        <taxon>Takifugu</taxon>
    </lineage>
</organism>
<sequence>MIIDITVSPHDSRGTAHWTPAATTGLLRALIPSSAMVFVLGTALLVLALTNPTLAFVPIGGGTATHVTITGNALLQKVTEACKAVANAAGHEFEPTGSSPEELVKACLGPTATGEVSGAKFHAALQEIYTQNGLVDRDFVNSAPHHFNSESFLEGRALIIEGLATIKSNIRLENFKAARETLGRILHVLQDFYSHSNWVELGNVEPFSNLLRADLPLENLAEVNTPTCSDCESGTCPNPILYEILQQKKLTSGYMGIFSNAKPKGKCSHGGASDLTSAEIPRGGINKDVPHAHNSGLHRQAVNVATFASLELLEDIRAAAGDKDFLRMMGIARSSVVCFVIDTTGSMWDDIVQAQKLVYEIIDSKKGTQDEPSEYILVPFNDPSFGPMVRTTDPDKMKKEVSSLHPFGGGDDPELCLSGLQLALTGAPASSNIYVFTDATAKDIHLKDTIAALIRSTKSTVTFLLTGAGAGARRRRSLRAGSFQDYKDLALASGGQAIQVTKSQLPQATDVILDTSTSALVTVLQRARSPGNEETFPFVLDESLQNITIYITGAPRATPTFTLTNPSGTELPANQEPGPRSDTFKPLSNLVFPGQKCRPEPL</sequence>
<evidence type="ECO:0000313" key="11">
    <source>
        <dbReference type="Proteomes" id="UP000005226"/>
    </source>
</evidence>
<dbReference type="AlphaFoldDB" id="H2UK31"/>
<evidence type="ECO:0000256" key="3">
    <source>
        <dbReference type="ARBA" id="ARBA00022729"/>
    </source>
</evidence>
<dbReference type="Pfam" id="PF25107">
    <property type="entry name" value="VWA7_N"/>
    <property type="match status" value="1"/>
</dbReference>
<name>H2UK31_TAKRU</name>
<dbReference type="OMA" id="LMMGIAR"/>
<dbReference type="Ensembl" id="ENSTRUT00000037437.3">
    <property type="protein sequence ID" value="ENSTRUP00000037302.3"/>
    <property type="gene ID" value="ENSTRUG00000014602.3"/>
</dbReference>
<dbReference type="InterPro" id="IPR056475">
    <property type="entry name" value="GBD_Hemicentin/VWA7"/>
</dbReference>
<evidence type="ECO:0000259" key="7">
    <source>
        <dbReference type="Pfam" id="PF23560"/>
    </source>
</evidence>
<evidence type="ECO:0000256" key="2">
    <source>
        <dbReference type="ARBA" id="ARBA00022525"/>
    </source>
</evidence>
<dbReference type="InterPro" id="IPR036465">
    <property type="entry name" value="vWFA_dom_sf"/>
</dbReference>
<dbReference type="HOGENOM" id="CLU_013884_0_0_1"/>
<dbReference type="GO" id="GO:0005576">
    <property type="term" value="C:extracellular region"/>
    <property type="evidence" value="ECO:0007669"/>
    <property type="project" value="UniProtKB-SubCell"/>
</dbReference>
<dbReference type="eggNOG" id="KOG4475">
    <property type="taxonomic scope" value="Eukaryota"/>
</dbReference>
<reference evidence="10 11" key="1">
    <citation type="journal article" date="2011" name="Genome Biol. Evol.">
        <title>Integration of the genetic map and genome assembly of fugu facilitates insights into distinct features of genome evolution in teleosts and mammals.</title>
        <authorList>
            <person name="Kai W."/>
            <person name="Kikuchi K."/>
            <person name="Tohari S."/>
            <person name="Chew A.K."/>
            <person name="Tay A."/>
            <person name="Fujiwara A."/>
            <person name="Hosoya S."/>
            <person name="Suetake H."/>
            <person name="Naruse K."/>
            <person name="Brenner S."/>
            <person name="Suzuki Y."/>
            <person name="Venkatesh B."/>
        </authorList>
    </citation>
    <scope>NUCLEOTIDE SEQUENCE [LARGE SCALE GENOMIC DNA]</scope>
</reference>
<dbReference type="Gene3D" id="3.40.50.410">
    <property type="entry name" value="von Willebrand factor, type A domain"/>
    <property type="match status" value="1"/>
</dbReference>
<dbReference type="InParanoid" id="H2UK31"/>
<keyword evidence="2" id="KW-0964">Secreted</keyword>
<dbReference type="PANTHER" id="PTHR14905">
    <property type="entry name" value="NG37"/>
    <property type="match status" value="1"/>
</dbReference>
<evidence type="ECO:0000256" key="5">
    <source>
        <dbReference type="SAM" id="MobiDB-lite"/>
    </source>
</evidence>
<keyword evidence="6" id="KW-1133">Transmembrane helix</keyword>
<reference evidence="10" key="2">
    <citation type="submission" date="2025-08" db="UniProtKB">
        <authorList>
            <consortium name="Ensembl"/>
        </authorList>
    </citation>
    <scope>IDENTIFICATION</scope>
</reference>
<reference evidence="10" key="3">
    <citation type="submission" date="2025-09" db="UniProtKB">
        <authorList>
            <consortium name="Ensembl"/>
        </authorList>
    </citation>
    <scope>IDENTIFICATION</scope>
</reference>
<evidence type="ECO:0000259" key="8">
    <source>
        <dbReference type="Pfam" id="PF25106"/>
    </source>
</evidence>
<gene>
    <name evidence="10" type="primary">vwa11</name>
</gene>
<proteinExistence type="predicted"/>
<protein>
    <submittedName>
        <fullName evidence="10">von Willebrand factor A domain containing 11</fullName>
    </submittedName>
</protein>
<dbReference type="InterPro" id="IPR056861">
    <property type="entry name" value="HMCN1-like_VWA"/>
</dbReference>
<dbReference type="Pfam" id="PF25106">
    <property type="entry name" value="VWA_4"/>
    <property type="match status" value="1"/>
</dbReference>
<dbReference type="PANTHER" id="PTHR14905:SF22">
    <property type="entry name" value="VON WILLEBRAND FACTOR A DOMAIN-CONTAINING PROTEIN 7-LIKE"/>
    <property type="match status" value="1"/>
</dbReference>
<keyword evidence="6" id="KW-0812">Transmembrane</keyword>
<comment type="subcellular location">
    <subcellularLocation>
        <location evidence="1">Secreted</location>
    </subcellularLocation>
</comment>
<dbReference type="SUPFAM" id="SSF53300">
    <property type="entry name" value="vWA-like"/>
    <property type="match status" value="1"/>
</dbReference>
<feature type="domain" description="Hemicentin-1-like von Willebrand factor A" evidence="8">
    <location>
        <begin position="337"/>
        <end position="502"/>
    </location>
</feature>
<feature type="domain" description="Hemicentin/VWA7 galactose-binding" evidence="7">
    <location>
        <begin position="521"/>
        <end position="579"/>
    </location>
</feature>
<dbReference type="Pfam" id="PF23560">
    <property type="entry name" value="GBD_Hemicentin"/>
    <property type="match status" value="1"/>
</dbReference>
<evidence type="ECO:0000256" key="1">
    <source>
        <dbReference type="ARBA" id="ARBA00004613"/>
    </source>
</evidence>
<keyword evidence="6" id="KW-0472">Membrane</keyword>
<feature type="transmembrane region" description="Helical" evidence="6">
    <location>
        <begin position="29"/>
        <end position="49"/>
    </location>
</feature>
<keyword evidence="11" id="KW-1185">Reference proteome</keyword>
<keyword evidence="3" id="KW-0732">Signal</keyword>
<keyword evidence="4" id="KW-0325">Glycoprotein</keyword>
<evidence type="ECO:0000259" key="9">
    <source>
        <dbReference type="Pfam" id="PF25107"/>
    </source>
</evidence>